<dbReference type="EMBL" id="RIZI01000075">
    <property type="protein sequence ID" value="RNF73852.1"/>
    <property type="molecule type" value="Genomic_DNA"/>
</dbReference>
<dbReference type="SMART" id="SM00960">
    <property type="entry name" value="Robl_LC7"/>
    <property type="match status" value="1"/>
</dbReference>
<accession>A0A3M8S2D5</accession>
<dbReference type="InterPro" id="IPR004942">
    <property type="entry name" value="Roadblock/LAMTOR2_dom"/>
</dbReference>
<name>A0A3M8S2D5_9PROT</name>
<reference evidence="2" key="1">
    <citation type="submission" date="2018-10" db="EMBL/GenBank/DDBJ databases">
        <title>Acidithiobacillus sulfuriphilus sp. nov.: an extremely acidophilic sulfur-oxidizing chemolithotroph isolated from a neutral pH environment.</title>
        <authorList>
            <person name="Falagan C."/>
            <person name="Moya-Beltran A."/>
            <person name="Quatrini R."/>
            <person name="Johnson D.B."/>
        </authorList>
    </citation>
    <scope>NUCLEOTIDE SEQUENCE [LARGE SCALE GENOMIC DNA]</scope>
    <source>
        <strain evidence="2">CJ-2</strain>
    </source>
</reference>
<evidence type="ECO:0000259" key="1">
    <source>
        <dbReference type="SMART" id="SM00960"/>
    </source>
</evidence>
<feature type="domain" description="Roadblock/LAMTOR2" evidence="1">
    <location>
        <begin position="7"/>
        <end position="96"/>
    </location>
</feature>
<protein>
    <recommendedName>
        <fullName evidence="1">Roadblock/LAMTOR2 domain-containing protein</fullName>
    </recommendedName>
</protein>
<sequence>MSPERFHELTTQLHTASAQVEGTALISTDGAILYQEGETVADAGLIGIAGAAVMRLAEHIGSGLAECPAQEITIRCEKHAALFMPMGPGTLLMVVLPADADTRILAQPIMAFVEPQGAC</sequence>
<dbReference type="SUPFAM" id="SSF103196">
    <property type="entry name" value="Roadblock/LC7 domain"/>
    <property type="match status" value="1"/>
</dbReference>
<organism evidence="2">
    <name type="scientific">Acidithiobacillus sulfuriphilus</name>
    <dbReference type="NCBI Taxonomy" id="1867749"/>
    <lineage>
        <taxon>Bacteria</taxon>
        <taxon>Pseudomonadati</taxon>
        <taxon>Pseudomonadota</taxon>
        <taxon>Acidithiobacillia</taxon>
        <taxon>Acidithiobacillales</taxon>
        <taxon>Acidithiobacillaceae</taxon>
        <taxon>Acidithiobacillus</taxon>
    </lineage>
</organism>
<dbReference type="AlphaFoldDB" id="A0A3M8S2D5"/>
<dbReference type="Pfam" id="PF03259">
    <property type="entry name" value="Robl_LC7"/>
    <property type="match status" value="1"/>
</dbReference>
<dbReference type="Gene3D" id="3.30.450.30">
    <property type="entry name" value="Dynein light chain 2a, cytoplasmic"/>
    <property type="match status" value="1"/>
</dbReference>
<proteinExistence type="predicted"/>
<dbReference type="RefSeq" id="WP_123101379.1">
    <property type="nucleotide sequence ID" value="NZ_CP127527.1"/>
</dbReference>
<comment type="caution">
    <text evidence="2">The sequence shown here is derived from an EMBL/GenBank/DDBJ whole genome shotgun (WGS) entry which is preliminary data.</text>
</comment>
<dbReference type="OrthoDB" id="5297536at2"/>
<evidence type="ECO:0000313" key="2">
    <source>
        <dbReference type="EMBL" id="RNF73852.1"/>
    </source>
</evidence>
<gene>
    <name evidence="2" type="ORF">EC580_00970</name>
</gene>